<dbReference type="EMBL" id="DTIB01000039">
    <property type="protein sequence ID" value="HGB24774.1"/>
    <property type="molecule type" value="Genomic_DNA"/>
</dbReference>
<organism evidence="10">
    <name type="scientific">Thermofilum pendens</name>
    <dbReference type="NCBI Taxonomy" id="2269"/>
    <lineage>
        <taxon>Archaea</taxon>
        <taxon>Thermoproteota</taxon>
        <taxon>Thermoprotei</taxon>
        <taxon>Thermofilales</taxon>
        <taxon>Thermofilaceae</taxon>
        <taxon>Thermofilum</taxon>
    </lineage>
</organism>
<dbReference type="PROSITE" id="PS51160">
    <property type="entry name" value="ACYLPHOSPHATASE_3"/>
    <property type="match status" value="1"/>
</dbReference>
<dbReference type="Pfam" id="PF00708">
    <property type="entry name" value="Acylphosphatase"/>
    <property type="match status" value="1"/>
</dbReference>
<evidence type="ECO:0000256" key="7">
    <source>
        <dbReference type="RuleBase" id="RU000553"/>
    </source>
</evidence>
<dbReference type="PANTHER" id="PTHR47268:SF4">
    <property type="entry name" value="ACYLPHOSPHATASE"/>
    <property type="match status" value="1"/>
</dbReference>
<evidence type="ECO:0000259" key="9">
    <source>
        <dbReference type="PROSITE" id="PS51160"/>
    </source>
</evidence>
<keyword evidence="4 6" id="KW-0378">Hydrolase</keyword>
<dbReference type="FunFam" id="3.30.70.100:FF:000012">
    <property type="entry name" value="Acylphosphatase"/>
    <property type="match status" value="1"/>
</dbReference>
<accession>A0A7C3SKS2</accession>
<evidence type="ECO:0000256" key="8">
    <source>
        <dbReference type="RuleBase" id="RU004168"/>
    </source>
</evidence>
<dbReference type="InterPro" id="IPR020456">
    <property type="entry name" value="Acylphosphatase"/>
</dbReference>
<dbReference type="GO" id="GO:0003998">
    <property type="term" value="F:acylphosphatase activity"/>
    <property type="evidence" value="ECO:0007669"/>
    <property type="project" value="UniProtKB-EC"/>
</dbReference>
<dbReference type="PRINTS" id="PR00112">
    <property type="entry name" value="ACYLPHPHTASE"/>
</dbReference>
<evidence type="ECO:0000256" key="1">
    <source>
        <dbReference type="ARBA" id="ARBA00005614"/>
    </source>
</evidence>
<dbReference type="InterPro" id="IPR001792">
    <property type="entry name" value="Acylphosphatase-like_dom"/>
</dbReference>
<evidence type="ECO:0000256" key="5">
    <source>
        <dbReference type="ARBA" id="ARBA00047645"/>
    </source>
</evidence>
<evidence type="ECO:0000256" key="2">
    <source>
        <dbReference type="ARBA" id="ARBA00012150"/>
    </source>
</evidence>
<dbReference type="EC" id="3.6.1.7" evidence="2 6"/>
<feature type="domain" description="Acylphosphatase-like" evidence="9">
    <location>
        <begin position="9"/>
        <end position="96"/>
    </location>
</feature>
<proteinExistence type="inferred from homology"/>
<sequence length="96" mass="11259">MSQAPRLVRAHIFVSGIVQGVFFRSSMREVAQRYGVTGWVRNLPDGRVEAVIEGEEDKVLKVIEWARRGPPLARVEDVEVIWEEYRGEFKDFRIRW</sequence>
<comment type="catalytic activity">
    <reaction evidence="5 6 7">
        <text>an acyl phosphate + H2O = a carboxylate + phosphate + H(+)</text>
        <dbReference type="Rhea" id="RHEA:14965"/>
        <dbReference type="ChEBI" id="CHEBI:15377"/>
        <dbReference type="ChEBI" id="CHEBI:15378"/>
        <dbReference type="ChEBI" id="CHEBI:29067"/>
        <dbReference type="ChEBI" id="CHEBI:43474"/>
        <dbReference type="ChEBI" id="CHEBI:59918"/>
        <dbReference type="EC" id="3.6.1.7"/>
    </reaction>
</comment>
<dbReference type="Gene3D" id="3.30.70.100">
    <property type="match status" value="1"/>
</dbReference>
<dbReference type="InterPro" id="IPR036046">
    <property type="entry name" value="Acylphosphatase-like_dom_sf"/>
</dbReference>
<comment type="similarity">
    <text evidence="1 8">Belongs to the acylphosphatase family.</text>
</comment>
<dbReference type="NCBIfam" id="NF011016">
    <property type="entry name" value="PRK14444.1"/>
    <property type="match status" value="1"/>
</dbReference>
<reference evidence="10" key="1">
    <citation type="journal article" date="2020" name="mSystems">
        <title>Genome- and Community-Level Interaction Insights into Carbon Utilization and Element Cycling Functions of Hydrothermarchaeota in Hydrothermal Sediment.</title>
        <authorList>
            <person name="Zhou Z."/>
            <person name="Liu Y."/>
            <person name="Xu W."/>
            <person name="Pan J."/>
            <person name="Luo Z.H."/>
            <person name="Li M."/>
        </authorList>
    </citation>
    <scope>NUCLEOTIDE SEQUENCE [LARGE SCALE GENOMIC DNA]</scope>
    <source>
        <strain evidence="10">SpSt-8</strain>
    </source>
</reference>
<evidence type="ECO:0000256" key="4">
    <source>
        <dbReference type="ARBA" id="ARBA00022801"/>
    </source>
</evidence>
<evidence type="ECO:0000256" key="3">
    <source>
        <dbReference type="ARBA" id="ARBA00015991"/>
    </source>
</evidence>
<protein>
    <recommendedName>
        <fullName evidence="3 6">Acylphosphatase</fullName>
        <ecNumber evidence="2 6">3.6.1.7</ecNumber>
    </recommendedName>
</protein>
<comment type="caution">
    <text evidence="10">The sequence shown here is derived from an EMBL/GenBank/DDBJ whole genome shotgun (WGS) entry which is preliminary data.</text>
</comment>
<dbReference type="PROSITE" id="PS00151">
    <property type="entry name" value="ACYLPHOSPHATASE_2"/>
    <property type="match status" value="1"/>
</dbReference>
<dbReference type="SUPFAM" id="SSF54975">
    <property type="entry name" value="Acylphosphatase/BLUF domain-like"/>
    <property type="match status" value="1"/>
</dbReference>
<dbReference type="AlphaFoldDB" id="A0A7C3SKS2"/>
<feature type="active site" evidence="6">
    <location>
        <position position="42"/>
    </location>
</feature>
<dbReference type="PROSITE" id="PS00150">
    <property type="entry name" value="ACYLPHOSPHATASE_1"/>
    <property type="match status" value="1"/>
</dbReference>
<name>A0A7C3SKS2_THEPE</name>
<gene>
    <name evidence="10" type="ORF">ENV88_01740</name>
</gene>
<evidence type="ECO:0000313" key="10">
    <source>
        <dbReference type="EMBL" id="HGB24774.1"/>
    </source>
</evidence>
<feature type="active site" evidence="6">
    <location>
        <position position="24"/>
    </location>
</feature>
<dbReference type="PANTHER" id="PTHR47268">
    <property type="entry name" value="ACYLPHOSPHATASE"/>
    <property type="match status" value="1"/>
</dbReference>
<dbReference type="InterPro" id="IPR017968">
    <property type="entry name" value="Acylphosphatase_CS"/>
</dbReference>
<evidence type="ECO:0000256" key="6">
    <source>
        <dbReference type="PROSITE-ProRule" id="PRU00520"/>
    </source>
</evidence>